<reference evidence="1" key="1">
    <citation type="submission" date="2014-11" db="EMBL/GenBank/DDBJ databases">
        <authorList>
            <person name="Amaro Gonzalez C."/>
        </authorList>
    </citation>
    <scope>NUCLEOTIDE SEQUENCE</scope>
</reference>
<sequence length="14" mass="1670">MWISVVRLQQPLSI</sequence>
<accession>A0A0E9VG98</accession>
<protein>
    <submittedName>
        <fullName evidence="1">Uncharacterized protein</fullName>
    </submittedName>
</protein>
<organism evidence="1">
    <name type="scientific">Anguilla anguilla</name>
    <name type="common">European freshwater eel</name>
    <name type="synonym">Muraena anguilla</name>
    <dbReference type="NCBI Taxonomy" id="7936"/>
    <lineage>
        <taxon>Eukaryota</taxon>
        <taxon>Metazoa</taxon>
        <taxon>Chordata</taxon>
        <taxon>Craniata</taxon>
        <taxon>Vertebrata</taxon>
        <taxon>Euteleostomi</taxon>
        <taxon>Actinopterygii</taxon>
        <taxon>Neopterygii</taxon>
        <taxon>Teleostei</taxon>
        <taxon>Anguilliformes</taxon>
        <taxon>Anguillidae</taxon>
        <taxon>Anguilla</taxon>
    </lineage>
</organism>
<name>A0A0E9VG98_ANGAN</name>
<proteinExistence type="predicted"/>
<dbReference type="EMBL" id="GBXM01031551">
    <property type="protein sequence ID" value="JAH77026.1"/>
    <property type="molecule type" value="Transcribed_RNA"/>
</dbReference>
<reference evidence="1" key="2">
    <citation type="journal article" date="2015" name="Fish Shellfish Immunol.">
        <title>Early steps in the European eel (Anguilla anguilla)-Vibrio vulnificus interaction in the gills: Role of the RtxA13 toxin.</title>
        <authorList>
            <person name="Callol A."/>
            <person name="Pajuelo D."/>
            <person name="Ebbesson L."/>
            <person name="Teles M."/>
            <person name="MacKenzie S."/>
            <person name="Amaro C."/>
        </authorList>
    </citation>
    <scope>NUCLEOTIDE SEQUENCE</scope>
</reference>
<evidence type="ECO:0000313" key="1">
    <source>
        <dbReference type="EMBL" id="JAH77026.1"/>
    </source>
</evidence>